<dbReference type="EMBL" id="SJZB01000016">
    <property type="protein sequence ID" value="TCJ16594.1"/>
    <property type="molecule type" value="Genomic_DNA"/>
</dbReference>
<organism evidence="9 10">
    <name type="scientific">Parasulfuritortus cantonensis</name>
    <dbReference type="NCBI Taxonomy" id="2528202"/>
    <lineage>
        <taxon>Bacteria</taxon>
        <taxon>Pseudomonadati</taxon>
        <taxon>Pseudomonadota</taxon>
        <taxon>Betaproteobacteria</taxon>
        <taxon>Nitrosomonadales</taxon>
        <taxon>Thiobacillaceae</taxon>
        <taxon>Parasulfuritortus</taxon>
    </lineage>
</organism>
<dbReference type="InterPro" id="IPR036909">
    <property type="entry name" value="Cyt_c-like_dom_sf"/>
</dbReference>
<dbReference type="Proteomes" id="UP000295443">
    <property type="component" value="Unassembled WGS sequence"/>
</dbReference>
<dbReference type="GO" id="GO:0009055">
    <property type="term" value="F:electron transfer activity"/>
    <property type="evidence" value="ECO:0007669"/>
    <property type="project" value="InterPro"/>
</dbReference>
<evidence type="ECO:0000256" key="3">
    <source>
        <dbReference type="ARBA" id="ARBA00022723"/>
    </source>
</evidence>
<dbReference type="AlphaFoldDB" id="A0A4R1BHD8"/>
<evidence type="ECO:0000256" key="2">
    <source>
        <dbReference type="ARBA" id="ARBA00022617"/>
    </source>
</evidence>
<evidence type="ECO:0000256" key="7">
    <source>
        <dbReference type="SAM" id="SignalP"/>
    </source>
</evidence>
<keyword evidence="4" id="KW-0249">Electron transport</keyword>
<dbReference type="GO" id="GO:0005506">
    <property type="term" value="F:iron ion binding"/>
    <property type="evidence" value="ECO:0007669"/>
    <property type="project" value="InterPro"/>
</dbReference>
<dbReference type="RefSeq" id="WP_131445140.1">
    <property type="nucleotide sequence ID" value="NZ_SJZB01000016.1"/>
</dbReference>
<feature type="chain" id="PRO_5020858015" evidence="7">
    <location>
        <begin position="22"/>
        <end position="96"/>
    </location>
</feature>
<feature type="binding site" description="covalent" evidence="6">
    <location>
        <position position="75"/>
    </location>
    <ligand>
        <name>heme c</name>
        <dbReference type="ChEBI" id="CHEBI:61717"/>
    </ligand>
</feature>
<dbReference type="InterPro" id="IPR009056">
    <property type="entry name" value="Cyt_c-like_dom"/>
</dbReference>
<keyword evidence="7" id="KW-0732">Signal</keyword>
<dbReference type="PRINTS" id="PR00606">
    <property type="entry name" value="CYTCHROMECID"/>
</dbReference>
<keyword evidence="3 6" id="KW-0479">Metal-binding</keyword>
<dbReference type="Gene3D" id="1.10.760.10">
    <property type="entry name" value="Cytochrome c-like domain"/>
    <property type="match status" value="1"/>
</dbReference>
<protein>
    <submittedName>
        <fullName evidence="9">Cytochrome C</fullName>
    </submittedName>
</protein>
<feature type="binding site" description="covalent" evidence="6">
    <location>
        <position position="32"/>
    </location>
    <ligand>
        <name>heme c</name>
        <dbReference type="ChEBI" id="CHEBI:61717"/>
    </ligand>
</feature>
<dbReference type="SUPFAM" id="SSF46626">
    <property type="entry name" value="Cytochrome c"/>
    <property type="match status" value="1"/>
</dbReference>
<feature type="binding site" description="covalent" evidence="6">
    <location>
        <position position="28"/>
    </location>
    <ligand>
        <name>heme c</name>
        <dbReference type="ChEBI" id="CHEBI:61717"/>
    </ligand>
</feature>
<evidence type="ECO:0000259" key="8">
    <source>
        <dbReference type="PROSITE" id="PS51007"/>
    </source>
</evidence>
<dbReference type="PROSITE" id="PS51007">
    <property type="entry name" value="CYTC"/>
    <property type="match status" value="1"/>
</dbReference>
<dbReference type="GO" id="GO:0020037">
    <property type="term" value="F:heme binding"/>
    <property type="evidence" value="ECO:0007669"/>
    <property type="project" value="InterPro"/>
</dbReference>
<feature type="signal peptide" evidence="7">
    <location>
        <begin position="1"/>
        <end position="21"/>
    </location>
</feature>
<gene>
    <name evidence="9" type="ORF">EZJ19_04710</name>
</gene>
<accession>A0A4R1BHD8</accession>
<sequence>MKILTAVFAAAALTIAAPSMADDALKACAACHDATAKKIGPSWKDVNAKVGAKLGDVVKEVLAKGSKGVYGKIPMPPQPKSVADADAITKAIASHK</sequence>
<evidence type="ECO:0000256" key="4">
    <source>
        <dbReference type="ARBA" id="ARBA00022982"/>
    </source>
</evidence>
<comment type="caution">
    <text evidence="9">The sequence shown here is derived from an EMBL/GenBank/DDBJ whole genome shotgun (WGS) entry which is preliminary data.</text>
</comment>
<evidence type="ECO:0000256" key="5">
    <source>
        <dbReference type="ARBA" id="ARBA00023004"/>
    </source>
</evidence>
<dbReference type="InterPro" id="IPR002324">
    <property type="entry name" value="Cyt_c_ID"/>
</dbReference>
<evidence type="ECO:0000256" key="6">
    <source>
        <dbReference type="PIRSR" id="PIRSR602324-1"/>
    </source>
</evidence>
<reference evidence="9 10" key="1">
    <citation type="submission" date="2019-03" db="EMBL/GenBank/DDBJ databases">
        <title>Genome sequence of Thiobacillaceae bacterium LSR1, a sulfur-oxidizing bacterium isolated from freshwater sediment.</title>
        <authorList>
            <person name="Li S."/>
        </authorList>
    </citation>
    <scope>NUCLEOTIDE SEQUENCE [LARGE SCALE GENOMIC DNA]</scope>
    <source>
        <strain evidence="9 10">LSR1</strain>
    </source>
</reference>
<keyword evidence="5 6" id="KW-0408">Iron</keyword>
<keyword evidence="1" id="KW-0813">Transport</keyword>
<comment type="PTM">
    <text evidence="6">Binds 1 heme c group covalently per subunit.</text>
</comment>
<evidence type="ECO:0000256" key="1">
    <source>
        <dbReference type="ARBA" id="ARBA00022448"/>
    </source>
</evidence>
<name>A0A4R1BHD8_9PROT</name>
<evidence type="ECO:0000313" key="9">
    <source>
        <dbReference type="EMBL" id="TCJ16594.1"/>
    </source>
</evidence>
<keyword evidence="2 6" id="KW-0349">Heme</keyword>
<evidence type="ECO:0000313" key="10">
    <source>
        <dbReference type="Proteomes" id="UP000295443"/>
    </source>
</evidence>
<feature type="domain" description="Cytochrome c" evidence="8">
    <location>
        <begin position="1"/>
        <end position="96"/>
    </location>
</feature>
<proteinExistence type="predicted"/>
<dbReference type="OrthoDB" id="9811281at2"/>
<keyword evidence="10" id="KW-1185">Reference proteome</keyword>